<evidence type="ECO:0000256" key="1">
    <source>
        <dbReference type="SAM" id="MobiDB-lite"/>
    </source>
</evidence>
<protein>
    <submittedName>
        <fullName evidence="2">Uncharacterized protein</fullName>
    </submittedName>
</protein>
<dbReference type="Gramene" id="AUR62034715-RA">
    <property type="protein sequence ID" value="AUR62034715-RA:cds"/>
    <property type="gene ID" value="AUR62034715"/>
</dbReference>
<dbReference type="PANTHER" id="PTHR33116">
    <property type="entry name" value="REVERSE TRANSCRIPTASE ZINC-BINDING DOMAIN-CONTAINING PROTEIN-RELATED-RELATED"/>
    <property type="match status" value="1"/>
</dbReference>
<dbReference type="AlphaFoldDB" id="A0A803MT14"/>
<dbReference type="Proteomes" id="UP000596660">
    <property type="component" value="Unplaced"/>
</dbReference>
<keyword evidence="3" id="KW-1185">Reference proteome</keyword>
<name>A0A803MT14_CHEQI</name>
<evidence type="ECO:0000313" key="2">
    <source>
        <dbReference type="EnsemblPlants" id="AUR62034715-RA:cds"/>
    </source>
</evidence>
<sequence>MSWIAWEKLHFSKNEGGLGVRDFQAFNKALLAKQAWRVFTNAQFLMSKVLEGKYFPSINFLEARLNYNASFTWKSICAARNLVLKRARKVVGSGGSINIWKDPWVSGLPNFKVWSRREVDSEDSLQIVYELIESGIWKREIVDALFAEQEASAIKNIPLPAHSCEDVWMWHHTKLGFFLVKSAYYIELKDSRAPVVSSSENRHPCPAGGRRPKLWPPVYHPNNHLPPELHLAIATSTSVTPEKPYNHPQKPNLILENSKP</sequence>
<reference evidence="2" key="1">
    <citation type="journal article" date="2017" name="Nature">
        <title>The genome of Chenopodium quinoa.</title>
        <authorList>
            <person name="Jarvis D.E."/>
            <person name="Ho Y.S."/>
            <person name="Lightfoot D.J."/>
            <person name="Schmoeckel S.M."/>
            <person name="Li B."/>
            <person name="Borm T.J.A."/>
            <person name="Ohyanagi H."/>
            <person name="Mineta K."/>
            <person name="Michell C.T."/>
            <person name="Saber N."/>
            <person name="Kharbatia N.M."/>
            <person name="Rupper R.R."/>
            <person name="Sharp A.R."/>
            <person name="Dally N."/>
            <person name="Boughton B.A."/>
            <person name="Woo Y.H."/>
            <person name="Gao G."/>
            <person name="Schijlen E.G.W.M."/>
            <person name="Guo X."/>
            <person name="Momin A.A."/>
            <person name="Negrao S."/>
            <person name="Al-Babili S."/>
            <person name="Gehring C."/>
            <person name="Roessner U."/>
            <person name="Jung C."/>
            <person name="Murphy K."/>
            <person name="Arold S.T."/>
            <person name="Gojobori T."/>
            <person name="van der Linden C.G."/>
            <person name="van Loo E.N."/>
            <person name="Jellen E.N."/>
            <person name="Maughan P.J."/>
            <person name="Tester M."/>
        </authorList>
    </citation>
    <scope>NUCLEOTIDE SEQUENCE [LARGE SCALE GENOMIC DNA]</scope>
    <source>
        <strain evidence="2">cv. PI 614886</strain>
    </source>
</reference>
<evidence type="ECO:0000313" key="3">
    <source>
        <dbReference type="Proteomes" id="UP000596660"/>
    </source>
</evidence>
<dbReference type="PANTHER" id="PTHR33116:SF86">
    <property type="entry name" value="REVERSE TRANSCRIPTASE DOMAIN-CONTAINING PROTEIN"/>
    <property type="match status" value="1"/>
</dbReference>
<proteinExistence type="predicted"/>
<dbReference type="EnsemblPlants" id="AUR62034715-RA">
    <property type="protein sequence ID" value="AUR62034715-RA:cds"/>
    <property type="gene ID" value="AUR62034715"/>
</dbReference>
<feature type="region of interest" description="Disordered" evidence="1">
    <location>
        <begin position="239"/>
        <end position="260"/>
    </location>
</feature>
<accession>A0A803MT14</accession>
<organism evidence="2 3">
    <name type="scientific">Chenopodium quinoa</name>
    <name type="common">Quinoa</name>
    <dbReference type="NCBI Taxonomy" id="63459"/>
    <lineage>
        <taxon>Eukaryota</taxon>
        <taxon>Viridiplantae</taxon>
        <taxon>Streptophyta</taxon>
        <taxon>Embryophyta</taxon>
        <taxon>Tracheophyta</taxon>
        <taxon>Spermatophyta</taxon>
        <taxon>Magnoliopsida</taxon>
        <taxon>eudicotyledons</taxon>
        <taxon>Gunneridae</taxon>
        <taxon>Pentapetalae</taxon>
        <taxon>Caryophyllales</taxon>
        <taxon>Chenopodiaceae</taxon>
        <taxon>Chenopodioideae</taxon>
        <taxon>Atripliceae</taxon>
        <taxon>Chenopodium</taxon>
    </lineage>
</organism>
<dbReference type="OMA" id="WMEIMAI"/>
<reference evidence="2" key="2">
    <citation type="submission" date="2021-03" db="UniProtKB">
        <authorList>
            <consortium name="EnsemblPlants"/>
        </authorList>
    </citation>
    <scope>IDENTIFICATION</scope>
</reference>